<dbReference type="Gene3D" id="1.20.120.450">
    <property type="entry name" value="dinb family like domain"/>
    <property type="match status" value="1"/>
</dbReference>
<dbReference type="PANTHER" id="PTHR37302">
    <property type="entry name" value="SLR1116 PROTEIN"/>
    <property type="match status" value="1"/>
</dbReference>
<dbReference type="SUPFAM" id="SSF109854">
    <property type="entry name" value="DinB/YfiT-like putative metalloenzymes"/>
    <property type="match status" value="1"/>
</dbReference>
<dbReference type="PANTHER" id="PTHR37302:SF1">
    <property type="entry name" value="PROTEIN DINB"/>
    <property type="match status" value="1"/>
</dbReference>
<dbReference type="Pfam" id="PF05163">
    <property type="entry name" value="DinB"/>
    <property type="match status" value="1"/>
</dbReference>
<evidence type="ECO:0000313" key="4">
    <source>
        <dbReference type="EMBL" id="AKD53979.1"/>
    </source>
</evidence>
<keyword evidence="2 3" id="KW-0479">Metal-binding</keyword>
<gene>
    <name evidence="4" type="ORF">SD10_02705</name>
</gene>
<reference evidence="4 5" key="1">
    <citation type="journal article" date="2014" name="Curr. Microbiol.">
        <title>Spirosoma radiotolerans sp. nov., a gamma-radiation-resistant bacterium isolated from gamma ray-irradiated soil.</title>
        <authorList>
            <person name="Lee J.J."/>
            <person name="Srinivasan S."/>
            <person name="Lim S."/>
            <person name="Joe M."/>
            <person name="Im S."/>
            <person name="Bae S.I."/>
            <person name="Park K.R."/>
            <person name="Han J.H."/>
            <person name="Park S.H."/>
            <person name="Joo B.M."/>
            <person name="Park S.J."/>
            <person name="Kim M.K."/>
        </authorList>
    </citation>
    <scope>NUCLEOTIDE SEQUENCE [LARGE SCALE GENOMIC DNA]</scope>
    <source>
        <strain evidence="4 5">DG5A</strain>
    </source>
</reference>
<dbReference type="AlphaFoldDB" id="A0A0E3ZTL3"/>
<evidence type="ECO:0000256" key="2">
    <source>
        <dbReference type="ARBA" id="ARBA00022723"/>
    </source>
</evidence>
<dbReference type="InterPro" id="IPR007837">
    <property type="entry name" value="DinB"/>
</dbReference>
<accession>A0A0E3ZTL3</accession>
<dbReference type="InterPro" id="IPR034660">
    <property type="entry name" value="DinB/YfiT-like"/>
</dbReference>
<sequence length="155" mass="18252">MKNYLIQLLDYELWANRRIIDALEKIDNPPARALALMGHILSAQHVWYGRIMHESTFITIWENIPVSWMGETAERQHRQLASHVLALKESEWLEQMEYVNTKEVAYKSSLLDILTHLSHHAAYHRGQIVQLIRPMVKEAPVTDFIIWKREEKVAK</sequence>
<dbReference type="PATRIC" id="fig|1379870.5.peg.598"/>
<proteinExistence type="inferred from homology"/>
<dbReference type="OrthoDB" id="9811413at2"/>
<dbReference type="RefSeq" id="WP_046375573.1">
    <property type="nucleotide sequence ID" value="NZ_CP010429.1"/>
</dbReference>
<feature type="binding site" evidence="3">
    <location>
        <position position="120"/>
    </location>
    <ligand>
        <name>a divalent metal cation</name>
        <dbReference type="ChEBI" id="CHEBI:60240"/>
    </ligand>
</feature>
<organism evidence="4 5">
    <name type="scientific">Spirosoma radiotolerans</name>
    <dbReference type="NCBI Taxonomy" id="1379870"/>
    <lineage>
        <taxon>Bacteria</taxon>
        <taxon>Pseudomonadati</taxon>
        <taxon>Bacteroidota</taxon>
        <taxon>Cytophagia</taxon>
        <taxon>Cytophagales</taxon>
        <taxon>Cytophagaceae</taxon>
        <taxon>Spirosoma</taxon>
    </lineage>
</organism>
<dbReference type="GO" id="GO:0046872">
    <property type="term" value="F:metal ion binding"/>
    <property type="evidence" value="ECO:0007669"/>
    <property type="project" value="UniProtKB-KW"/>
</dbReference>
<comment type="similarity">
    <text evidence="1">Belongs to the DinB family.</text>
</comment>
<dbReference type="EMBL" id="CP010429">
    <property type="protein sequence ID" value="AKD53979.1"/>
    <property type="molecule type" value="Genomic_DNA"/>
</dbReference>
<evidence type="ECO:0000256" key="3">
    <source>
        <dbReference type="PIRSR" id="PIRSR607837-1"/>
    </source>
</evidence>
<feature type="binding site" evidence="3">
    <location>
        <position position="124"/>
    </location>
    <ligand>
        <name>a divalent metal cation</name>
        <dbReference type="ChEBI" id="CHEBI:60240"/>
    </ligand>
</feature>
<feature type="binding site" evidence="3">
    <location>
        <position position="39"/>
    </location>
    <ligand>
        <name>a divalent metal cation</name>
        <dbReference type="ChEBI" id="CHEBI:60240"/>
    </ligand>
</feature>
<dbReference type="Proteomes" id="UP000033054">
    <property type="component" value="Chromosome"/>
</dbReference>
<evidence type="ECO:0000313" key="5">
    <source>
        <dbReference type="Proteomes" id="UP000033054"/>
    </source>
</evidence>
<keyword evidence="5" id="KW-1185">Reference proteome</keyword>
<protein>
    <submittedName>
        <fullName evidence="4">Damage-inducible protein DinB</fullName>
    </submittedName>
</protein>
<dbReference type="HOGENOM" id="CLU_101283_3_0_10"/>
<dbReference type="STRING" id="1379870.SD10_02705"/>
<dbReference type="KEGG" id="srd:SD10_02705"/>
<name>A0A0E3ZTL3_9BACT</name>
<evidence type="ECO:0000256" key="1">
    <source>
        <dbReference type="ARBA" id="ARBA00008635"/>
    </source>
</evidence>